<feature type="compositionally biased region" description="Low complexity" evidence="1">
    <location>
        <begin position="127"/>
        <end position="139"/>
    </location>
</feature>
<evidence type="ECO:0000259" key="2">
    <source>
        <dbReference type="SMART" id="SM00834"/>
    </source>
</evidence>
<feature type="domain" description="Putative regulatory protein FmdB zinc ribbon" evidence="2">
    <location>
        <begin position="1"/>
        <end position="43"/>
    </location>
</feature>
<evidence type="ECO:0000313" key="3">
    <source>
        <dbReference type="EMBL" id="SVA83326.1"/>
    </source>
</evidence>
<gene>
    <name evidence="3" type="ORF">METZ01_LOCUS136180</name>
</gene>
<dbReference type="InterPro" id="IPR013429">
    <property type="entry name" value="Regulatory_FmdB_Zinc_ribbon"/>
</dbReference>
<protein>
    <recommendedName>
        <fullName evidence="2">Putative regulatory protein FmdB zinc ribbon domain-containing protein</fullName>
    </recommendedName>
</protein>
<name>A0A381Z202_9ZZZZ</name>
<feature type="compositionally biased region" description="Low complexity" evidence="1">
    <location>
        <begin position="70"/>
        <end position="120"/>
    </location>
</feature>
<reference evidence="3" key="1">
    <citation type="submission" date="2018-05" db="EMBL/GenBank/DDBJ databases">
        <authorList>
            <person name="Lanie J.A."/>
            <person name="Ng W.-L."/>
            <person name="Kazmierczak K.M."/>
            <person name="Andrzejewski T.M."/>
            <person name="Davidsen T.M."/>
            <person name="Wayne K.J."/>
            <person name="Tettelin H."/>
            <person name="Glass J.I."/>
            <person name="Rusch D."/>
            <person name="Podicherti R."/>
            <person name="Tsui H.-C.T."/>
            <person name="Winkler M.E."/>
        </authorList>
    </citation>
    <scope>NUCLEOTIDE SEQUENCE</scope>
</reference>
<dbReference type="EMBL" id="UINC01019661">
    <property type="protein sequence ID" value="SVA83326.1"/>
    <property type="molecule type" value="Genomic_DNA"/>
</dbReference>
<sequence length="139" mass="14065">MPTYQYRCQTCQVEFEVRQSFTDDALTTCIADACTGSVNKVFSGVGISFKGDGFYKNDHGSAAKDRTAEKSTSTTSTSDSENSTSEKSTSEKSTSGSSDSGSSTKSSGDGSSSSNGTSSNGTGGDSGSTSSTPKASSSA</sequence>
<dbReference type="PANTHER" id="PTHR34404:SF2">
    <property type="entry name" value="CONSERVED SERINE RICH PROTEIN"/>
    <property type="match status" value="1"/>
</dbReference>
<evidence type="ECO:0000256" key="1">
    <source>
        <dbReference type="SAM" id="MobiDB-lite"/>
    </source>
</evidence>
<accession>A0A381Z202</accession>
<dbReference type="Pfam" id="PF09723">
    <property type="entry name" value="Zn_ribbon_8"/>
    <property type="match status" value="1"/>
</dbReference>
<dbReference type="NCBIfam" id="TIGR02605">
    <property type="entry name" value="CxxC_CxxC_SSSS"/>
    <property type="match status" value="1"/>
</dbReference>
<feature type="region of interest" description="Disordered" evidence="1">
    <location>
        <begin position="50"/>
        <end position="139"/>
    </location>
</feature>
<feature type="compositionally biased region" description="Basic and acidic residues" evidence="1">
    <location>
        <begin position="53"/>
        <end position="69"/>
    </location>
</feature>
<proteinExistence type="predicted"/>
<organism evidence="3">
    <name type="scientific">marine metagenome</name>
    <dbReference type="NCBI Taxonomy" id="408172"/>
    <lineage>
        <taxon>unclassified sequences</taxon>
        <taxon>metagenomes</taxon>
        <taxon>ecological metagenomes</taxon>
    </lineage>
</organism>
<dbReference type="AlphaFoldDB" id="A0A381Z202"/>
<dbReference type="SMART" id="SM00834">
    <property type="entry name" value="CxxC_CXXC_SSSS"/>
    <property type="match status" value="1"/>
</dbReference>
<dbReference type="PANTHER" id="PTHR34404">
    <property type="entry name" value="REGULATORY PROTEIN, FMDB FAMILY"/>
    <property type="match status" value="1"/>
</dbReference>